<sequence>MSSPFGKTPKQKKSYDLKDNLGPNVKKIDVKHKPKGGHEESKSLNPFLQLTYNKLIQIHESGASANKPQKDALTLERQIDSELAWIAEEIRCFRQEQQAISEIKAILKDCIVSLPQGEAKIQQASGSKQNKTGKLLTQKKDNHKDDDDVTVIKTEIQRIKDEVKTLQADVRSYRQTSESILEIKELLKGRLQSDKEISKGTNQKRQMQTDPKSTATAQKSDDHVNDNITVIKTEVTQIMNDLNRLEKDIQSLLSLAQQVGLESQNEKEKKKKNVTQLQEKVTAHQALEKIQAIVQDQVKQTDTATSKRQVLGATNEKKAKKENEAMITCLLKITGPNAQSKNRTDIEMLTKESQKVVENLKETSRLYERHEKETEELLVLVKEKIPDIFDEIKNKKEVKKEASRFFQYLICEVIEMAVNPRGLDNLKKEYRAMKTFLLRYTSQDQQKSKPEVNVEELVKTSDGVTNSTQENIRLHENFRKDILTKTESAVQYAKDTNRPQQFNLENNSKDNDVIQFNASLSKLVKCLVEDKAEFENKMVNEIKILKEENEGLQTRLSKVAGSRLTEGNPSITNLGDPNRPMKIAEMYSELYDNEWTDMMDKFENGKKKQKGPKVLQALYSTLVGCYQLCITKSTALEEKVKEIIQSAAKVFMIKGLEEEVINQAKPMRKQHAETAAEQLLKEIRSPKDQSAMKHLKVDKDIMKDILPTVFFEKCIKLCWMMIMQDPPMILQEGPKPGSTYDRNIFREYTSSGTKVEFTVWPALMLNEGGPLLVKGVVSVK</sequence>
<gene>
    <name evidence="4" type="ORF">MCOR_15916</name>
</gene>
<feature type="coiled-coil region" evidence="1">
    <location>
        <begin position="228"/>
        <end position="287"/>
    </location>
</feature>
<dbReference type="InterPro" id="IPR031981">
    <property type="entry name" value="MIEAP_C"/>
</dbReference>
<dbReference type="Pfam" id="PF16026">
    <property type="entry name" value="MIEAP"/>
    <property type="match status" value="1"/>
</dbReference>
<evidence type="ECO:0000313" key="5">
    <source>
        <dbReference type="Proteomes" id="UP000507470"/>
    </source>
</evidence>
<evidence type="ECO:0000256" key="1">
    <source>
        <dbReference type="SAM" id="Coils"/>
    </source>
</evidence>
<dbReference type="Proteomes" id="UP000507470">
    <property type="component" value="Unassembled WGS sequence"/>
</dbReference>
<evidence type="ECO:0000313" key="4">
    <source>
        <dbReference type="EMBL" id="CAC5379914.1"/>
    </source>
</evidence>
<protein>
    <recommendedName>
        <fullName evidence="3">Mitochondria-eating protein C-terminal domain-containing protein</fullName>
    </recommendedName>
</protein>
<evidence type="ECO:0000256" key="2">
    <source>
        <dbReference type="SAM" id="MobiDB-lite"/>
    </source>
</evidence>
<evidence type="ECO:0000259" key="3">
    <source>
        <dbReference type="Pfam" id="PF16026"/>
    </source>
</evidence>
<organism evidence="4 5">
    <name type="scientific">Mytilus coruscus</name>
    <name type="common">Sea mussel</name>
    <dbReference type="NCBI Taxonomy" id="42192"/>
    <lineage>
        <taxon>Eukaryota</taxon>
        <taxon>Metazoa</taxon>
        <taxon>Spiralia</taxon>
        <taxon>Lophotrochozoa</taxon>
        <taxon>Mollusca</taxon>
        <taxon>Bivalvia</taxon>
        <taxon>Autobranchia</taxon>
        <taxon>Pteriomorphia</taxon>
        <taxon>Mytilida</taxon>
        <taxon>Mytiloidea</taxon>
        <taxon>Mytilidae</taxon>
        <taxon>Mytilinae</taxon>
        <taxon>Mytilus</taxon>
    </lineage>
</organism>
<feature type="domain" description="Mitochondria-eating protein C-terminal" evidence="3">
    <location>
        <begin position="579"/>
        <end position="777"/>
    </location>
</feature>
<dbReference type="EMBL" id="CACVKT020002756">
    <property type="protein sequence ID" value="CAC5379914.1"/>
    <property type="molecule type" value="Genomic_DNA"/>
</dbReference>
<feature type="coiled-coil region" evidence="1">
    <location>
        <begin position="149"/>
        <end position="176"/>
    </location>
</feature>
<accession>A0A6J8BAH4</accession>
<feature type="region of interest" description="Disordered" evidence="2">
    <location>
        <begin position="1"/>
        <end position="43"/>
    </location>
</feature>
<dbReference type="OrthoDB" id="6161568at2759"/>
<keyword evidence="1" id="KW-0175">Coiled coil</keyword>
<reference evidence="4 5" key="1">
    <citation type="submission" date="2020-06" db="EMBL/GenBank/DDBJ databases">
        <authorList>
            <person name="Li R."/>
            <person name="Bekaert M."/>
        </authorList>
    </citation>
    <scope>NUCLEOTIDE SEQUENCE [LARGE SCALE GENOMIC DNA]</scope>
    <source>
        <strain evidence="5">wild</strain>
    </source>
</reference>
<dbReference type="AlphaFoldDB" id="A0A6J8BAH4"/>
<name>A0A6J8BAH4_MYTCO</name>
<feature type="compositionally biased region" description="Polar residues" evidence="2">
    <location>
        <begin position="199"/>
        <end position="218"/>
    </location>
</feature>
<feature type="region of interest" description="Disordered" evidence="2">
    <location>
        <begin position="194"/>
        <end position="220"/>
    </location>
</feature>
<keyword evidence="5" id="KW-1185">Reference proteome</keyword>
<proteinExistence type="predicted"/>